<feature type="region of interest" description="Disordered" evidence="1">
    <location>
        <begin position="130"/>
        <end position="175"/>
    </location>
</feature>
<dbReference type="GO" id="GO:0005634">
    <property type="term" value="C:nucleus"/>
    <property type="evidence" value="ECO:0007669"/>
    <property type="project" value="TreeGrafter"/>
</dbReference>
<evidence type="ECO:0000313" key="3">
    <source>
        <dbReference type="Proteomes" id="UP000053599"/>
    </source>
</evidence>
<reference evidence="2 3" key="1">
    <citation type="submission" date="2015-01" db="EMBL/GenBank/DDBJ databases">
        <title>The Genome Sequence of Exophiala sideris CBS121828.</title>
        <authorList>
            <consortium name="The Broad Institute Genomics Platform"/>
            <person name="Cuomo C."/>
            <person name="de Hoog S."/>
            <person name="Gorbushina A."/>
            <person name="Stielow B."/>
            <person name="Teixiera M."/>
            <person name="Abouelleil A."/>
            <person name="Chapman S.B."/>
            <person name="Priest M."/>
            <person name="Young S.K."/>
            <person name="Wortman J."/>
            <person name="Nusbaum C."/>
            <person name="Birren B."/>
        </authorList>
    </citation>
    <scope>NUCLEOTIDE SEQUENCE [LARGE SCALE GENOMIC DNA]</scope>
    <source>
        <strain evidence="2 3">CBS 121828</strain>
    </source>
</reference>
<evidence type="ECO:0000313" key="2">
    <source>
        <dbReference type="EMBL" id="KIV85518.1"/>
    </source>
</evidence>
<dbReference type="AlphaFoldDB" id="A0A0D1ZFL4"/>
<dbReference type="GO" id="GO:0016538">
    <property type="term" value="F:cyclin-dependent protein serine/threonine kinase regulator activity"/>
    <property type="evidence" value="ECO:0007669"/>
    <property type="project" value="TreeGrafter"/>
</dbReference>
<accession>A0A0D1ZFL4</accession>
<dbReference type="HOGENOM" id="CLU_017197_0_0_1"/>
<proteinExistence type="predicted"/>
<feature type="compositionally biased region" description="Low complexity" evidence="1">
    <location>
        <begin position="446"/>
        <end position="464"/>
    </location>
</feature>
<protein>
    <recommendedName>
        <fullName evidence="4">Cyclin N-terminal domain-containing protein</fullName>
    </recommendedName>
</protein>
<feature type="compositionally biased region" description="Low complexity" evidence="1">
    <location>
        <begin position="134"/>
        <end position="145"/>
    </location>
</feature>
<gene>
    <name evidence="2" type="ORF">PV11_01206</name>
</gene>
<evidence type="ECO:0000256" key="1">
    <source>
        <dbReference type="SAM" id="MobiDB-lite"/>
    </source>
</evidence>
<feature type="compositionally biased region" description="Basic and acidic residues" evidence="1">
    <location>
        <begin position="152"/>
        <end position="162"/>
    </location>
</feature>
<dbReference type="Proteomes" id="UP000053599">
    <property type="component" value="Unassembled WGS sequence"/>
</dbReference>
<feature type="compositionally biased region" description="Low complexity" evidence="1">
    <location>
        <begin position="781"/>
        <end position="795"/>
    </location>
</feature>
<dbReference type="STRING" id="1016849.A0A0D1ZFL4"/>
<dbReference type="EMBL" id="KN846951">
    <property type="protein sequence ID" value="KIV85518.1"/>
    <property type="molecule type" value="Genomic_DNA"/>
</dbReference>
<dbReference type="OrthoDB" id="286814at2759"/>
<dbReference type="PANTHER" id="PTHR15615">
    <property type="match status" value="1"/>
</dbReference>
<feature type="region of interest" description="Disordered" evidence="1">
    <location>
        <begin position="232"/>
        <end position="261"/>
    </location>
</feature>
<feature type="region of interest" description="Disordered" evidence="1">
    <location>
        <begin position="658"/>
        <end position="702"/>
    </location>
</feature>
<feature type="region of interest" description="Disordered" evidence="1">
    <location>
        <begin position="440"/>
        <end position="465"/>
    </location>
</feature>
<dbReference type="GO" id="GO:0000307">
    <property type="term" value="C:cyclin-dependent protein kinase holoenzyme complex"/>
    <property type="evidence" value="ECO:0007669"/>
    <property type="project" value="TreeGrafter"/>
</dbReference>
<evidence type="ECO:0008006" key="4">
    <source>
        <dbReference type="Google" id="ProtNLM"/>
    </source>
</evidence>
<dbReference type="Pfam" id="PF08613">
    <property type="entry name" value="Cyclin"/>
    <property type="match status" value="1"/>
</dbReference>
<name>A0A0D1ZFL4_9EURO</name>
<sequence length="910" mass="99221">MGLGPAVAPSDLYQRQKVESINGWLSAQEPTLQSLRQPVKRSTSGKHVTTIPIKCEDNTPTAPCGLKTNALLGAIASRTAGSVCGYAKKEVVARPRGISCHDGLPVQCKNKQDFDQGSIVSFDDDVSITDSAHDSQSSESSISSSWTNATEPTEHSQSDDTKGQPPAGHLELCSSPSESSEQLFKHLEAKDDRHCSNSSSSDQYCDSVKSFSSATSQPESLDESTFLPYALPQSSSDGLARRSNSRRPTASTKSLSGPCRLKRDTDGTENFVSLLIIFATRLITAIWPMSACPPMTSTCFNGAGVLPLRVFIQETLRRSKSSYSTLQVALYYLILLKAKLSCRPQNTDSDGEHGSERSRCRAMQCGRRMFLSALMLASKYLQDRNYSARAWSKISGLRSNEINENERNYLQMIDYELHVPKEYFDVWSKIVLSLSQLSREKPRCQPGSPDSSGYSSPGTGSSNSLADMVSQVDLEEPSGHRVFSDSWWCGLIKQLDPHLVRDTNLAAEFLRKHLPQDDVDHVASWTFDKPPSPPTSPESASGLYDMNFSDTLKPRSGEVSQACTSRTPTQPSPASTTELPMRPYLGNLPTPQTTPRVAENCALPANSKPSLRCSASVDALRNMRRQCFTNANLDRCPPPRPQGCPLPSMRSLLRPAETFRENSSRSTTPCTSSPLSVITETTPGLTSRSRSSSISSNSSWTSPMRLRGELANSSLGRSCSSSHERGRLGSAISARISDSFNIRSSDDDDSSGEELPAKAVAHQLATSSEVDAAQLLLSLSAHSETSSQSTTPTPQRLSEQGVLAVQPNSDSPRGHKRSLSKVDHNLQAQVKSTLAAGFTSCEVVEDPVQPFYDTNPKQWLVPTKSWAGSRRALPNLTDNKRRATYCSIQQFTSAPDLAARYLKESMTTAP</sequence>
<feature type="compositionally biased region" description="Polar residues" evidence="1">
    <location>
        <begin position="558"/>
        <end position="578"/>
    </location>
</feature>
<feature type="compositionally biased region" description="Polar residues" evidence="1">
    <location>
        <begin position="246"/>
        <end position="255"/>
    </location>
</feature>
<feature type="region of interest" description="Disordered" evidence="1">
    <location>
        <begin position="781"/>
        <end position="819"/>
    </location>
</feature>
<organism evidence="2 3">
    <name type="scientific">Exophiala sideris</name>
    <dbReference type="NCBI Taxonomy" id="1016849"/>
    <lineage>
        <taxon>Eukaryota</taxon>
        <taxon>Fungi</taxon>
        <taxon>Dikarya</taxon>
        <taxon>Ascomycota</taxon>
        <taxon>Pezizomycotina</taxon>
        <taxon>Eurotiomycetes</taxon>
        <taxon>Chaetothyriomycetidae</taxon>
        <taxon>Chaetothyriales</taxon>
        <taxon>Herpotrichiellaceae</taxon>
        <taxon>Exophiala</taxon>
    </lineage>
</organism>
<dbReference type="CDD" id="cd20557">
    <property type="entry name" value="CYCLIN_ScPCL1-like"/>
    <property type="match status" value="1"/>
</dbReference>
<dbReference type="Gene3D" id="1.10.472.10">
    <property type="entry name" value="Cyclin-like"/>
    <property type="match status" value="1"/>
</dbReference>
<feature type="region of interest" description="Disordered" evidence="1">
    <location>
        <begin position="524"/>
        <end position="593"/>
    </location>
</feature>
<dbReference type="GO" id="GO:0019901">
    <property type="term" value="F:protein kinase binding"/>
    <property type="evidence" value="ECO:0007669"/>
    <property type="project" value="InterPro"/>
</dbReference>
<dbReference type="PANTHER" id="PTHR15615:SF36">
    <property type="entry name" value="PHO85 CYCLIN-5"/>
    <property type="match status" value="1"/>
</dbReference>
<dbReference type="InterPro" id="IPR013922">
    <property type="entry name" value="Cyclin_PHO80-like"/>
</dbReference>
<feature type="compositionally biased region" description="Low complexity" evidence="1">
    <location>
        <begin position="664"/>
        <end position="676"/>
    </location>
</feature>
<feature type="compositionally biased region" description="Low complexity" evidence="1">
    <location>
        <begin position="686"/>
        <end position="702"/>
    </location>
</feature>